<dbReference type="PRINTS" id="PR02045">
    <property type="entry name" value="F138DOMAIN"/>
</dbReference>
<feature type="region of interest" description="Disordered" evidence="1">
    <location>
        <begin position="61"/>
        <end position="83"/>
    </location>
</feature>
<dbReference type="AlphaFoldDB" id="A0A8I5N519"/>
<dbReference type="PANTHER" id="PTHR12138">
    <property type="entry name" value="PRIMATE-EXPANDED PROTEIN FAMILY"/>
    <property type="match status" value="1"/>
</dbReference>
<reference evidence="2 3" key="1">
    <citation type="submission" date="2012-03" db="EMBL/GenBank/DDBJ databases">
        <title>Whole Genome Assembly of Papio anubis.</title>
        <authorList>
            <person name="Liu Y.L."/>
            <person name="Abraham K.A."/>
            <person name="Akbar H.A."/>
            <person name="Ali S.A."/>
            <person name="Anosike U.A."/>
            <person name="Aqrawi P.A."/>
            <person name="Arias F.A."/>
            <person name="Attaway T.A."/>
            <person name="Awwad R.A."/>
            <person name="Babu C.B."/>
            <person name="Bandaranaike D.B."/>
            <person name="Battles P.B."/>
            <person name="Bell A.B."/>
            <person name="Beltran B.B."/>
            <person name="Berhane-Mersha D.B."/>
            <person name="Bess C.B."/>
            <person name="Bickham C.B."/>
            <person name="Bolden T.B."/>
            <person name="Carter K.C."/>
            <person name="Chau D.C."/>
            <person name="Chavez A.C."/>
            <person name="Clerc-Blankenburg K.C."/>
            <person name="Coyle M.C."/>
            <person name="Dao M.D."/>
            <person name="Davila M.L.D."/>
            <person name="Davy-Carroll L.D."/>
            <person name="Denson S.D."/>
            <person name="Dinh H.D."/>
            <person name="Fernandez S.F."/>
            <person name="Fernando P.F."/>
            <person name="Forbes L.F."/>
            <person name="Francis C.F."/>
            <person name="Francisco L.F."/>
            <person name="Fu Q.F."/>
            <person name="Garcia-Iii R.G."/>
            <person name="Garrett T.G."/>
            <person name="Gross S.G."/>
            <person name="Gubbala S.G."/>
            <person name="Hirani K.H."/>
            <person name="Hogues M.H."/>
            <person name="Hollins B.H."/>
            <person name="Jackson L.J."/>
            <person name="Javaid M.J."/>
            <person name="Jhangiani S.J."/>
            <person name="Johnson A.J."/>
            <person name="Johnson B.J."/>
            <person name="Jones J.J."/>
            <person name="Joshi V.J."/>
            <person name="Kalu J.K."/>
            <person name="Khan N.K."/>
            <person name="Korchina V.K."/>
            <person name="Kovar C.K."/>
            <person name="Lago L.L."/>
            <person name="Lara F.L."/>
            <person name="Le T.-K.L."/>
            <person name="Lee S.L."/>
            <person name="Legall-Iii F.L."/>
            <person name="Lemon S.L."/>
            <person name="Liu J.L."/>
            <person name="Liu Y.-S.L."/>
            <person name="Liyanage D.L."/>
            <person name="Lopez J.L."/>
            <person name="Lorensuhewa L.L."/>
            <person name="Mata R.M."/>
            <person name="Mathew T.M."/>
            <person name="Mercado C.M."/>
            <person name="Mercado I.M."/>
            <person name="Morales K.M."/>
            <person name="Morgan M.M."/>
            <person name="Munidasa M.M."/>
            <person name="Ngo D.N."/>
            <person name="Nguyen L.N."/>
            <person name="Nguyen T.N."/>
            <person name="Nguyen N.N."/>
            <person name="Obregon M.O."/>
            <person name="Okwuonu G.O."/>
            <person name="Ongeri F.O."/>
            <person name="Onwere C.O."/>
            <person name="Osifeso I.O."/>
            <person name="Parra A.P."/>
            <person name="Patil S.P."/>
            <person name="Perez A.P."/>
            <person name="Perez Y.P."/>
            <person name="Pham C.P."/>
            <person name="Pu L.-L.P."/>
            <person name="Puazo M.P."/>
            <person name="Quiroz J.Q."/>
            <person name="Rouhana J.R."/>
            <person name="Ruiz M.R."/>
            <person name="Ruiz S.-J.R."/>
            <person name="Saada N.S."/>
            <person name="Santibanez J.S."/>
            <person name="Scheel M.S."/>
            <person name="Schneider B.S."/>
            <person name="Simmons D.S."/>
            <person name="Sisson I.S."/>
            <person name="Tang L.-Y.T."/>
            <person name="Thornton R.T."/>
            <person name="Tisius J.T."/>
            <person name="Toledanes G.T."/>
            <person name="Trejos Z.T."/>
            <person name="Usmani K.U."/>
            <person name="Varghese R.V."/>
            <person name="Vattathil S.V."/>
            <person name="Vee V.V."/>
            <person name="Walker D.W."/>
            <person name="Weissenberger G.W."/>
            <person name="White C.W."/>
            <person name="Williams A.W."/>
            <person name="Woodworth J.W."/>
            <person name="Wright R.W."/>
            <person name="Zhu Y.Z."/>
            <person name="Han Y.H."/>
            <person name="Newsham I.N."/>
            <person name="Nazareth L.N."/>
            <person name="Worley K.W."/>
            <person name="Muzny D.M."/>
            <person name="Rogers J.R."/>
            <person name="Gibbs R.G."/>
        </authorList>
    </citation>
    <scope>NUCLEOTIDE SEQUENCE [LARGE SCALE GENOMIC DNA]</scope>
</reference>
<reference evidence="2" key="2">
    <citation type="submission" date="2025-08" db="UniProtKB">
        <authorList>
            <consortium name="Ensembl"/>
        </authorList>
    </citation>
    <scope>IDENTIFICATION</scope>
</reference>
<dbReference type="Proteomes" id="UP000028761">
    <property type="component" value="Chromosome 7"/>
</dbReference>
<evidence type="ECO:0000313" key="2">
    <source>
        <dbReference type="Ensembl" id="ENSPANP00000054221.1"/>
    </source>
</evidence>
<name>A0A8I5N519_PAPAN</name>
<keyword evidence="3" id="KW-1185">Reference proteome</keyword>
<reference evidence="2" key="3">
    <citation type="submission" date="2025-09" db="UniProtKB">
        <authorList>
            <consortium name="Ensembl"/>
        </authorList>
    </citation>
    <scope>IDENTIFICATION</scope>
</reference>
<protein>
    <submittedName>
        <fullName evidence="2">Uncharacterized protein</fullName>
    </submittedName>
</protein>
<evidence type="ECO:0000313" key="3">
    <source>
        <dbReference type="Proteomes" id="UP000028761"/>
    </source>
</evidence>
<dbReference type="GeneTree" id="ENSGT01140000285591"/>
<dbReference type="Ensembl" id="ENSPANT00000081968.1">
    <property type="protein sequence ID" value="ENSPANP00000054221.1"/>
    <property type="gene ID" value="ENSPANG00000046478.1"/>
</dbReference>
<organism evidence="2 3">
    <name type="scientific">Papio anubis</name>
    <name type="common">Olive baboon</name>
    <dbReference type="NCBI Taxonomy" id="9555"/>
    <lineage>
        <taxon>Eukaryota</taxon>
        <taxon>Metazoa</taxon>
        <taxon>Chordata</taxon>
        <taxon>Craniata</taxon>
        <taxon>Vertebrata</taxon>
        <taxon>Euteleostomi</taxon>
        <taxon>Mammalia</taxon>
        <taxon>Eutheria</taxon>
        <taxon>Euarchontoglires</taxon>
        <taxon>Primates</taxon>
        <taxon>Haplorrhini</taxon>
        <taxon>Catarrhini</taxon>
        <taxon>Cercopithecidae</taxon>
        <taxon>Cercopithecinae</taxon>
        <taxon>Papio</taxon>
    </lineage>
</organism>
<evidence type="ECO:0000256" key="1">
    <source>
        <dbReference type="SAM" id="MobiDB-lite"/>
    </source>
</evidence>
<sequence length="145" mass="15720">MLPRLECSGTILTHCNVCLPDSSNSPALASQVAGTTGMSHRAQPTAPTFKITMNRPGAVAHACNPSTLGGRGRRIMRSGDRDHPGIQKISWAWWRAPVVPATREENGVNPGGGVCSELRSPHCTPAWVTEQDTVSKRKKKKDYYV</sequence>
<accession>A0A8I5N519</accession>
<proteinExistence type="predicted"/>
<dbReference type="PANTHER" id="PTHR12138:SF162">
    <property type="entry name" value="CHROMOSOME UNDETERMINED SCAFFOLD_275, WHOLE GENOME SHOTGUN SEQUENCE"/>
    <property type="match status" value="1"/>
</dbReference>